<evidence type="ECO:0000256" key="12">
    <source>
        <dbReference type="ARBA" id="ARBA00023012"/>
    </source>
</evidence>
<evidence type="ECO:0000256" key="15">
    <source>
        <dbReference type="ARBA" id="ARBA00030800"/>
    </source>
</evidence>
<dbReference type="EC" id="2.7.13.3" evidence="4"/>
<evidence type="ECO:0000256" key="11">
    <source>
        <dbReference type="ARBA" id="ARBA00023004"/>
    </source>
</evidence>
<dbReference type="Proteomes" id="UP000055019">
    <property type="component" value="Unassembled WGS sequence"/>
</dbReference>
<dbReference type="PROSITE" id="PS50109">
    <property type="entry name" value="HIS_KIN"/>
    <property type="match status" value="1"/>
</dbReference>
<dbReference type="GO" id="GO:0016020">
    <property type="term" value="C:membrane"/>
    <property type="evidence" value="ECO:0007669"/>
    <property type="project" value="InterPro"/>
</dbReference>
<protein>
    <recommendedName>
        <fullName evidence="5">Oxygen sensor histidine kinase NreB</fullName>
        <ecNumber evidence="4">2.7.13.3</ecNumber>
    </recommendedName>
    <alternativeName>
        <fullName evidence="15">Nitrogen regulation protein B</fullName>
    </alternativeName>
</protein>
<keyword evidence="19" id="KW-1185">Reference proteome</keyword>
<feature type="domain" description="Histidine kinase" evidence="17">
    <location>
        <begin position="169"/>
        <end position="364"/>
    </location>
</feature>
<organism evidence="18 19">
    <name type="scientific">Caballeronia arvi</name>
    <dbReference type="NCBI Taxonomy" id="1777135"/>
    <lineage>
        <taxon>Bacteria</taxon>
        <taxon>Pseudomonadati</taxon>
        <taxon>Pseudomonadota</taxon>
        <taxon>Betaproteobacteria</taxon>
        <taxon>Burkholderiales</taxon>
        <taxon>Burkholderiaceae</taxon>
        <taxon>Caballeronia</taxon>
    </lineage>
</organism>
<evidence type="ECO:0000256" key="6">
    <source>
        <dbReference type="ARBA" id="ARBA00022485"/>
    </source>
</evidence>
<dbReference type="CDD" id="cd16917">
    <property type="entry name" value="HATPase_UhpB-NarQ-NarX-like"/>
    <property type="match status" value="1"/>
</dbReference>
<keyword evidence="6" id="KW-0004">4Fe-4S</keyword>
<dbReference type="Gene3D" id="1.20.5.1930">
    <property type="match status" value="1"/>
</dbReference>
<comment type="cofactor">
    <cofactor evidence="2">
        <name>[4Fe-4S] cluster</name>
        <dbReference type="ChEBI" id="CHEBI:49883"/>
    </cofactor>
</comment>
<dbReference type="Gene3D" id="3.30.565.10">
    <property type="entry name" value="Histidine kinase-like ATPase, C-terminal domain"/>
    <property type="match status" value="1"/>
</dbReference>
<evidence type="ECO:0000256" key="16">
    <source>
        <dbReference type="SAM" id="Coils"/>
    </source>
</evidence>
<dbReference type="InterPro" id="IPR003594">
    <property type="entry name" value="HATPase_dom"/>
</dbReference>
<keyword evidence="16" id="KW-0175">Coiled coil</keyword>
<comment type="subcellular location">
    <subcellularLocation>
        <location evidence="3">Cytoplasm</location>
    </subcellularLocation>
</comment>
<evidence type="ECO:0000256" key="8">
    <source>
        <dbReference type="ARBA" id="ARBA00022679"/>
    </source>
</evidence>
<comment type="function">
    <text evidence="14">Member of the two-component regulatory system NreB/NreC involved in the control of dissimilatory nitrate/nitrite reduction in response to oxygen. NreB functions as a direct oxygen sensor histidine kinase which is autophosphorylated, in the absence of oxygen, probably at the conserved histidine residue, and transfers its phosphate group probably to a conserved aspartate residue of NreC. NreB/NreC activates the expression of the nitrate (narGHJI) and nitrite (nir) reductase operons, as well as the putative nitrate transporter gene narT.</text>
</comment>
<sequence>MKASHKNGRVDRELFPIAQGSVPNRVSATAPRDDTVRRMHSVMPTESLPSLAKESKDANDAERRAPVWRDLSCVLGATIVAGALFARFDFSELAYRWTRSAERFQLDELPPTLVVLALGLAWFAWRRYREAQSEVRRRRALEEEAEHLLAENRRLANQALAAQETERRHLARELHDELGQYLNAMSLDAGRIRDLSAQREAEIHRLSLALMQSATHVYREIGGMIRKLRPIGLDEFGLPTALEHCVDGWRERLPDATFTLAVDGDFDNLSDTLNITLYRLVQEGLTNVSKFARTSRVEIYLARAPEEIVVTMADDGPGVDLAKPRKGLGLIGMRERVEALGGEFHIASEPGSGFLFCARVPAQAGLPLPTSGPNEAAADEAKSAK</sequence>
<keyword evidence="8" id="KW-0808">Transferase</keyword>
<evidence type="ECO:0000256" key="2">
    <source>
        <dbReference type="ARBA" id="ARBA00001966"/>
    </source>
</evidence>
<evidence type="ECO:0000256" key="13">
    <source>
        <dbReference type="ARBA" id="ARBA00023014"/>
    </source>
</evidence>
<keyword evidence="10 18" id="KW-0418">Kinase</keyword>
<dbReference type="GO" id="GO:0000155">
    <property type="term" value="F:phosphorelay sensor kinase activity"/>
    <property type="evidence" value="ECO:0007669"/>
    <property type="project" value="InterPro"/>
</dbReference>
<evidence type="ECO:0000256" key="3">
    <source>
        <dbReference type="ARBA" id="ARBA00004496"/>
    </source>
</evidence>
<evidence type="ECO:0000256" key="10">
    <source>
        <dbReference type="ARBA" id="ARBA00022777"/>
    </source>
</evidence>
<dbReference type="SMART" id="SM00387">
    <property type="entry name" value="HATPase_c"/>
    <property type="match status" value="1"/>
</dbReference>
<gene>
    <name evidence="18" type="ORF">AWB74_03034</name>
</gene>
<keyword evidence="11" id="KW-0408">Iron</keyword>
<dbReference type="InterPro" id="IPR050482">
    <property type="entry name" value="Sensor_HK_TwoCompSys"/>
</dbReference>
<dbReference type="PANTHER" id="PTHR24421:SF58">
    <property type="entry name" value="SIGNAL TRANSDUCTION HISTIDINE-PROTEIN KINASE_PHOSPHATASE UHPB"/>
    <property type="match status" value="1"/>
</dbReference>
<accession>A0A158IXD2</accession>
<dbReference type="GO" id="GO:0046872">
    <property type="term" value="F:metal ion binding"/>
    <property type="evidence" value="ECO:0007669"/>
    <property type="project" value="UniProtKB-KW"/>
</dbReference>
<dbReference type="Pfam" id="PF02518">
    <property type="entry name" value="HATPase_c"/>
    <property type="match status" value="1"/>
</dbReference>
<dbReference type="PRINTS" id="PR00344">
    <property type="entry name" value="BCTRLSENSOR"/>
</dbReference>
<keyword evidence="12" id="KW-0902">Two-component regulatory system</keyword>
<comment type="catalytic activity">
    <reaction evidence="1">
        <text>ATP + protein L-histidine = ADP + protein N-phospho-L-histidine.</text>
        <dbReference type="EC" id="2.7.13.3"/>
    </reaction>
</comment>
<evidence type="ECO:0000259" key="17">
    <source>
        <dbReference type="PROSITE" id="PS50109"/>
    </source>
</evidence>
<dbReference type="InterPro" id="IPR011712">
    <property type="entry name" value="Sig_transdc_His_kin_sub3_dim/P"/>
</dbReference>
<dbReference type="PANTHER" id="PTHR24421">
    <property type="entry name" value="NITRATE/NITRITE SENSOR PROTEIN NARX-RELATED"/>
    <property type="match status" value="1"/>
</dbReference>
<name>A0A158IXD2_9BURK</name>
<dbReference type="Pfam" id="PF07730">
    <property type="entry name" value="HisKA_3"/>
    <property type="match status" value="1"/>
</dbReference>
<dbReference type="GO" id="GO:0046983">
    <property type="term" value="F:protein dimerization activity"/>
    <property type="evidence" value="ECO:0007669"/>
    <property type="project" value="InterPro"/>
</dbReference>
<evidence type="ECO:0000256" key="5">
    <source>
        <dbReference type="ARBA" id="ARBA00017322"/>
    </source>
</evidence>
<evidence type="ECO:0000313" key="19">
    <source>
        <dbReference type="Proteomes" id="UP000055019"/>
    </source>
</evidence>
<keyword evidence="7" id="KW-0963">Cytoplasm</keyword>
<evidence type="ECO:0000256" key="14">
    <source>
        <dbReference type="ARBA" id="ARBA00024827"/>
    </source>
</evidence>
<feature type="coiled-coil region" evidence="16">
    <location>
        <begin position="131"/>
        <end position="165"/>
    </location>
</feature>
<keyword evidence="9" id="KW-0479">Metal-binding</keyword>
<evidence type="ECO:0000256" key="1">
    <source>
        <dbReference type="ARBA" id="ARBA00000085"/>
    </source>
</evidence>
<proteinExistence type="predicted"/>
<dbReference type="EMBL" id="FCOM02000011">
    <property type="protein sequence ID" value="SAL60923.1"/>
    <property type="molecule type" value="Genomic_DNA"/>
</dbReference>
<evidence type="ECO:0000256" key="4">
    <source>
        <dbReference type="ARBA" id="ARBA00012438"/>
    </source>
</evidence>
<evidence type="ECO:0000256" key="7">
    <source>
        <dbReference type="ARBA" id="ARBA00022490"/>
    </source>
</evidence>
<dbReference type="InterPro" id="IPR005467">
    <property type="entry name" value="His_kinase_dom"/>
</dbReference>
<reference evidence="18" key="1">
    <citation type="submission" date="2016-01" db="EMBL/GenBank/DDBJ databases">
        <authorList>
            <person name="Peeters C."/>
        </authorList>
    </citation>
    <scope>NUCLEOTIDE SEQUENCE [LARGE SCALE GENOMIC DNA]</scope>
    <source>
        <strain evidence="18">LMG 29317</strain>
    </source>
</reference>
<dbReference type="GO" id="GO:0005737">
    <property type="term" value="C:cytoplasm"/>
    <property type="evidence" value="ECO:0007669"/>
    <property type="project" value="UniProtKB-SubCell"/>
</dbReference>
<dbReference type="InterPro" id="IPR036890">
    <property type="entry name" value="HATPase_C_sf"/>
</dbReference>
<dbReference type="InterPro" id="IPR004358">
    <property type="entry name" value="Sig_transdc_His_kin-like_C"/>
</dbReference>
<dbReference type="SUPFAM" id="SSF55874">
    <property type="entry name" value="ATPase domain of HSP90 chaperone/DNA topoisomerase II/histidine kinase"/>
    <property type="match status" value="1"/>
</dbReference>
<keyword evidence="13" id="KW-0411">Iron-sulfur</keyword>
<comment type="caution">
    <text evidence="18">The sequence shown here is derived from an EMBL/GenBank/DDBJ whole genome shotgun (WGS) entry which is preliminary data.</text>
</comment>
<evidence type="ECO:0000313" key="18">
    <source>
        <dbReference type="EMBL" id="SAL60923.1"/>
    </source>
</evidence>
<dbReference type="AlphaFoldDB" id="A0A158IXD2"/>
<evidence type="ECO:0000256" key="9">
    <source>
        <dbReference type="ARBA" id="ARBA00022723"/>
    </source>
</evidence>
<dbReference type="GO" id="GO:0051539">
    <property type="term" value="F:4 iron, 4 sulfur cluster binding"/>
    <property type="evidence" value="ECO:0007669"/>
    <property type="project" value="UniProtKB-KW"/>
</dbReference>